<proteinExistence type="predicted"/>
<dbReference type="STRING" id="274537.BIU88_10620"/>
<gene>
    <name evidence="1" type="ORF">BIU88_10620</name>
</gene>
<dbReference type="EMBL" id="CP017305">
    <property type="protein sequence ID" value="AOS84547.1"/>
    <property type="molecule type" value="Genomic_DNA"/>
</dbReference>
<organism evidence="1 2">
    <name type="scientific">Chlorobaculum limnaeum</name>
    <dbReference type="NCBI Taxonomy" id="274537"/>
    <lineage>
        <taxon>Bacteria</taxon>
        <taxon>Pseudomonadati</taxon>
        <taxon>Chlorobiota</taxon>
        <taxon>Chlorobiia</taxon>
        <taxon>Chlorobiales</taxon>
        <taxon>Chlorobiaceae</taxon>
        <taxon>Chlorobaculum</taxon>
    </lineage>
</organism>
<dbReference type="KEGG" id="clz:BIU88_10620"/>
<sequence length="522" mass="58931">MHNRFNLIDEPWIPAVGKGFASLGDIFSDPDIPALGGNPVQKIALTKLLLAIGQAACTPESTEALEQLDAETFRRACRAYLEKWRDRFWLFGERPFLQMPAVRRLIEERKQTELKAVPAAPAKKKEDAEKKAEENALPRPIGTGFFPDLPAENNTILSQFQLLETTEPAEMALFVVTLMNFAFGGKRIEKNLAPLTHGFTGKSVSAKAGPSIGNYVGYLHSFLTGPTLTDTLLLNLLSREQIRDNPYWKSGLGKPPWELMPEGEDCVAANHLKNSYMATLLSLSRFVLLDGEAIYYVEGLQYPSHKEGWREPGMTISDQEKQLKVLWVDPDKRPWRELPSMLAFLESSENKGFECQFIRYGLTRATRKHPQVGIWSGGLRVSANSGDQSVKQDNDFVESLFLFRSSEIGKPWYDRFKLEMESLDQLSRKVYAATRSYFDKQNMDGGDLASNASGLFWQLCERRFPELVDACGEPDKLPAIRKATAALALQSYDTYCPKETARQIDAWAECRPNFAKHFINNR</sequence>
<evidence type="ECO:0000313" key="1">
    <source>
        <dbReference type="EMBL" id="AOS84547.1"/>
    </source>
</evidence>
<dbReference type="AlphaFoldDB" id="A0A1D8D5I4"/>
<protein>
    <submittedName>
        <fullName evidence="1">Type I-E CRISPR-associated protein Cse1/CasA</fullName>
    </submittedName>
</protein>
<dbReference type="Proteomes" id="UP000095185">
    <property type="component" value="Chromosome"/>
</dbReference>
<name>A0A1D8D5I4_CHLLM</name>
<dbReference type="InterPro" id="IPR013381">
    <property type="entry name" value="CRISPR-assoc_prot_Cse1"/>
</dbReference>
<keyword evidence="2" id="KW-1185">Reference proteome</keyword>
<dbReference type="RefSeq" id="WP_069810739.1">
    <property type="nucleotide sequence ID" value="NZ_CP017305.1"/>
</dbReference>
<evidence type="ECO:0000313" key="2">
    <source>
        <dbReference type="Proteomes" id="UP000095185"/>
    </source>
</evidence>
<dbReference type="NCBIfam" id="TIGR02547">
    <property type="entry name" value="casA_cse1"/>
    <property type="match status" value="1"/>
</dbReference>
<dbReference type="OrthoDB" id="3187690at2"/>
<reference evidence="1" key="1">
    <citation type="submission" date="2016-09" db="EMBL/GenBank/DDBJ databases">
        <title>Genome sequence of Chlorobaculum limnaeum.</title>
        <authorList>
            <person name="Liu Z."/>
            <person name="Tank M."/>
            <person name="Bryant D.A."/>
        </authorList>
    </citation>
    <scope>NUCLEOTIDE SEQUENCE [LARGE SCALE GENOMIC DNA]</scope>
    <source>
        <strain evidence="1">DSM 1677</strain>
    </source>
</reference>
<accession>A0A1D8D5I4</accession>
<dbReference type="Pfam" id="PF09481">
    <property type="entry name" value="CRISPR_Cse1"/>
    <property type="match status" value="1"/>
</dbReference>